<proteinExistence type="predicted"/>
<organism evidence="1">
    <name type="scientific">uncultured Caudovirales phage</name>
    <dbReference type="NCBI Taxonomy" id="2100421"/>
    <lineage>
        <taxon>Viruses</taxon>
        <taxon>Duplodnaviria</taxon>
        <taxon>Heunggongvirae</taxon>
        <taxon>Uroviricota</taxon>
        <taxon>Caudoviricetes</taxon>
        <taxon>Peduoviridae</taxon>
        <taxon>Maltschvirus</taxon>
        <taxon>Maltschvirus maltsch</taxon>
    </lineage>
</organism>
<protein>
    <submittedName>
        <fullName evidence="1">Uncharacterized protein</fullName>
    </submittedName>
</protein>
<reference evidence="1" key="1">
    <citation type="submission" date="2020-04" db="EMBL/GenBank/DDBJ databases">
        <authorList>
            <person name="Chiriac C."/>
            <person name="Salcher M."/>
            <person name="Ghai R."/>
            <person name="Kavagutti S V."/>
        </authorList>
    </citation>
    <scope>NUCLEOTIDE SEQUENCE</scope>
</reference>
<sequence>MKNIIATSKTTDLIVQVTYVDDFIIKGQVLVGDAYNHIGKIDYWSTSTFNISNYDSKK</sequence>
<dbReference type="EMBL" id="LR796559">
    <property type="protein sequence ID" value="CAB4151224.1"/>
    <property type="molecule type" value="Genomic_DNA"/>
</dbReference>
<gene>
    <name evidence="1" type="ORF">UFOVP598_7</name>
</gene>
<evidence type="ECO:0000313" key="1">
    <source>
        <dbReference type="EMBL" id="CAB4151224.1"/>
    </source>
</evidence>
<accession>A0A6J5MWD1</accession>
<name>A0A6J5MWD1_9CAUD</name>